<dbReference type="InterPro" id="IPR011330">
    <property type="entry name" value="Glyco_hydro/deAcase_b/a-brl"/>
</dbReference>
<evidence type="ECO:0000256" key="1">
    <source>
        <dbReference type="ARBA" id="ARBA00022723"/>
    </source>
</evidence>
<dbReference type="Pfam" id="PF01522">
    <property type="entry name" value="Polysacc_deac_1"/>
    <property type="match status" value="1"/>
</dbReference>
<dbReference type="GO" id="GO:0046872">
    <property type="term" value="F:metal ion binding"/>
    <property type="evidence" value="ECO:0007669"/>
    <property type="project" value="UniProtKB-KW"/>
</dbReference>
<dbReference type="PANTHER" id="PTHR10587">
    <property type="entry name" value="GLYCOSYL TRANSFERASE-RELATED"/>
    <property type="match status" value="1"/>
</dbReference>
<evidence type="ECO:0000256" key="2">
    <source>
        <dbReference type="ARBA" id="ARBA00022801"/>
    </source>
</evidence>
<organism evidence="4 5">
    <name type="scientific">Nonomuraea jiangxiensis</name>
    <dbReference type="NCBI Taxonomy" id="633440"/>
    <lineage>
        <taxon>Bacteria</taxon>
        <taxon>Bacillati</taxon>
        <taxon>Actinomycetota</taxon>
        <taxon>Actinomycetes</taxon>
        <taxon>Streptosporangiales</taxon>
        <taxon>Streptosporangiaceae</taxon>
        <taxon>Nonomuraea</taxon>
    </lineage>
</organism>
<dbReference type="GO" id="GO:0016020">
    <property type="term" value="C:membrane"/>
    <property type="evidence" value="ECO:0007669"/>
    <property type="project" value="TreeGrafter"/>
</dbReference>
<dbReference type="OrthoDB" id="3521160at2"/>
<dbReference type="GO" id="GO:0016810">
    <property type="term" value="F:hydrolase activity, acting on carbon-nitrogen (but not peptide) bonds"/>
    <property type="evidence" value="ECO:0007669"/>
    <property type="project" value="InterPro"/>
</dbReference>
<sequence>MTSARRVAIQFDDGPSHYRTETLRILREKRVPGVFMDTGARVAANPHFARFQLAEGHQLLNHTHSHANLDEVLDREGPDGVRRELAAAEAAFAAAGAPISFLGVRPPFGAANAQVRQIIADLGYTAYLTRIGTDDWVPGRTPREISDAIVDQLHPGAIIALHDGPYDSPAGPGTNGGLALLIDAVRERGYHFGAVGPHGDVVEHRLTPTDQPIPVVENPVPYAPLGFPGEPPEPYVILG</sequence>
<dbReference type="Gene3D" id="3.20.20.370">
    <property type="entry name" value="Glycoside hydrolase/deacetylase"/>
    <property type="match status" value="1"/>
</dbReference>
<dbReference type="PANTHER" id="PTHR10587:SF133">
    <property type="entry name" value="CHITIN DEACETYLASE 1-RELATED"/>
    <property type="match status" value="1"/>
</dbReference>
<keyword evidence="1" id="KW-0479">Metal-binding</keyword>
<accession>A0A1G9EGK3</accession>
<keyword evidence="5" id="KW-1185">Reference proteome</keyword>
<gene>
    <name evidence="4" type="ORF">SAMN05421869_118151</name>
</gene>
<proteinExistence type="predicted"/>
<dbReference type="CDD" id="cd10917">
    <property type="entry name" value="CE4_NodB_like_6s_7s"/>
    <property type="match status" value="1"/>
</dbReference>
<dbReference type="PROSITE" id="PS51677">
    <property type="entry name" value="NODB"/>
    <property type="match status" value="1"/>
</dbReference>
<feature type="domain" description="NodB homology" evidence="3">
    <location>
        <begin position="5"/>
        <end position="193"/>
    </location>
</feature>
<protein>
    <submittedName>
        <fullName evidence="4">Peptidoglycan/xylan/chitin deacetylase, PgdA/CDA1 family</fullName>
    </submittedName>
</protein>
<dbReference type="GO" id="GO:0005975">
    <property type="term" value="P:carbohydrate metabolic process"/>
    <property type="evidence" value="ECO:0007669"/>
    <property type="project" value="InterPro"/>
</dbReference>
<dbReference type="SUPFAM" id="SSF88713">
    <property type="entry name" value="Glycoside hydrolase/deacetylase"/>
    <property type="match status" value="1"/>
</dbReference>
<name>A0A1G9EGK3_9ACTN</name>
<dbReference type="RefSeq" id="WP_090941491.1">
    <property type="nucleotide sequence ID" value="NZ_FNDJ01000018.1"/>
</dbReference>
<dbReference type="EMBL" id="FNDJ01000018">
    <property type="protein sequence ID" value="SDK75165.1"/>
    <property type="molecule type" value="Genomic_DNA"/>
</dbReference>
<dbReference type="AlphaFoldDB" id="A0A1G9EGK3"/>
<keyword evidence="2" id="KW-0378">Hydrolase</keyword>
<evidence type="ECO:0000313" key="4">
    <source>
        <dbReference type="EMBL" id="SDK75165.1"/>
    </source>
</evidence>
<dbReference type="InterPro" id="IPR050248">
    <property type="entry name" value="Polysacc_deacetylase_ArnD"/>
</dbReference>
<dbReference type="STRING" id="633440.SAMN05421869_118151"/>
<dbReference type="Proteomes" id="UP000199202">
    <property type="component" value="Unassembled WGS sequence"/>
</dbReference>
<reference evidence="4 5" key="1">
    <citation type="submission" date="2016-10" db="EMBL/GenBank/DDBJ databases">
        <authorList>
            <person name="de Groot N.N."/>
        </authorList>
    </citation>
    <scope>NUCLEOTIDE SEQUENCE [LARGE SCALE GENOMIC DNA]</scope>
    <source>
        <strain evidence="4 5">CGMCC 4.6533</strain>
    </source>
</reference>
<evidence type="ECO:0000313" key="5">
    <source>
        <dbReference type="Proteomes" id="UP000199202"/>
    </source>
</evidence>
<dbReference type="InterPro" id="IPR002509">
    <property type="entry name" value="NODB_dom"/>
</dbReference>
<evidence type="ECO:0000259" key="3">
    <source>
        <dbReference type="PROSITE" id="PS51677"/>
    </source>
</evidence>